<dbReference type="Pfam" id="PF00528">
    <property type="entry name" value="BPD_transp_1"/>
    <property type="match status" value="1"/>
</dbReference>
<evidence type="ECO:0000256" key="4">
    <source>
        <dbReference type="ARBA" id="ARBA00022519"/>
    </source>
</evidence>
<dbReference type="Proteomes" id="UP000577956">
    <property type="component" value="Unassembled WGS sequence"/>
</dbReference>
<keyword evidence="3" id="KW-1003">Cell membrane</keyword>
<keyword evidence="13" id="KW-1185">Reference proteome</keyword>
<dbReference type="EMBL" id="JACCBK010000001">
    <property type="protein sequence ID" value="NYD86317.1"/>
    <property type="molecule type" value="Genomic_DNA"/>
</dbReference>
<feature type="transmembrane region" description="Helical" evidence="8">
    <location>
        <begin position="307"/>
        <end position="330"/>
    </location>
</feature>
<evidence type="ECO:0000256" key="7">
    <source>
        <dbReference type="ARBA" id="ARBA00023136"/>
    </source>
</evidence>
<dbReference type="RefSeq" id="WP_140457968.1">
    <property type="nucleotide sequence ID" value="NZ_BAABFI010000001.1"/>
</dbReference>
<feature type="transmembrane region" description="Helical" evidence="8">
    <location>
        <begin position="119"/>
        <end position="141"/>
    </location>
</feature>
<feature type="transmembrane region" description="Helical" evidence="8">
    <location>
        <begin position="85"/>
        <end position="107"/>
    </location>
</feature>
<evidence type="ECO:0000256" key="6">
    <source>
        <dbReference type="ARBA" id="ARBA00022989"/>
    </source>
</evidence>
<feature type="transmembrane region" description="Helical" evidence="8">
    <location>
        <begin position="207"/>
        <end position="235"/>
    </location>
</feature>
<feature type="domain" description="ABC transmembrane type-1" evidence="9">
    <location>
        <begin position="362"/>
        <end position="563"/>
    </location>
</feature>
<organism evidence="11 12">
    <name type="scientific">Cellulomonas oligotrophica</name>
    <dbReference type="NCBI Taxonomy" id="931536"/>
    <lineage>
        <taxon>Bacteria</taxon>
        <taxon>Bacillati</taxon>
        <taxon>Actinomycetota</taxon>
        <taxon>Actinomycetes</taxon>
        <taxon>Micrococcales</taxon>
        <taxon>Cellulomonadaceae</taxon>
        <taxon>Cellulomonas</taxon>
    </lineage>
</organism>
<dbReference type="CDD" id="cd06261">
    <property type="entry name" value="TM_PBP2"/>
    <property type="match status" value="2"/>
</dbReference>
<keyword evidence="5 8" id="KW-0812">Transmembrane</keyword>
<evidence type="ECO:0000256" key="1">
    <source>
        <dbReference type="ARBA" id="ARBA00004429"/>
    </source>
</evidence>
<evidence type="ECO:0000256" key="5">
    <source>
        <dbReference type="ARBA" id="ARBA00022692"/>
    </source>
</evidence>
<dbReference type="EMBL" id="BONN01000004">
    <property type="protein sequence ID" value="GIG32792.1"/>
    <property type="molecule type" value="Genomic_DNA"/>
</dbReference>
<protein>
    <submittedName>
        <fullName evidence="10">Iron ABC transporter permease</fullName>
    </submittedName>
    <submittedName>
        <fullName evidence="11">Thiamine transport system permease protein</fullName>
    </submittedName>
</protein>
<feature type="transmembrane region" description="Helical" evidence="8">
    <location>
        <begin position="399"/>
        <end position="425"/>
    </location>
</feature>
<keyword evidence="7 8" id="KW-0472">Membrane</keyword>
<dbReference type="Proteomes" id="UP000618382">
    <property type="component" value="Unassembled WGS sequence"/>
</dbReference>
<keyword evidence="2 8" id="KW-0813">Transport</keyword>
<dbReference type="PANTHER" id="PTHR43357:SF4">
    <property type="entry name" value="INNER MEMBRANE ABC TRANSPORTER PERMEASE PROTEIN YDCV"/>
    <property type="match status" value="1"/>
</dbReference>
<feature type="transmembrane region" description="Helical" evidence="8">
    <location>
        <begin position="368"/>
        <end position="387"/>
    </location>
</feature>
<dbReference type="PROSITE" id="PS50928">
    <property type="entry name" value="ABC_TM1"/>
    <property type="match status" value="2"/>
</dbReference>
<keyword evidence="6 8" id="KW-1133">Transmembrane helix</keyword>
<gene>
    <name evidence="11" type="ORF">BKA21_001866</name>
    <name evidence="10" type="ORF">Col01nite_19510</name>
</gene>
<sequence>MTLLDRRVTPAAARGPAADRRASVGRTLGWAAAVGVPLAFLGVFFAWPVAEIVGRGFVTDGALDLSGVGEVLGRPRTWRILGQTLAQAALGTAGSLLLGIPGAYLLHRCRFPGRDALRAVVTVPFVLPTVVVGVAFRSLLVDGGMLGGLGLDGTLAAIVLALVFFNYAVVVRTVGGLWERLDPRAEQAARSLGASPWRAFRTVTLPALAPAIASAASLTFLFCATAFGTVLVLGGRRFGTVETEIWVQTTQYLDLRAAAVLSVLQLVVVAGALAAAARARARTERALDLGEPVGTAHPVRWRDPVDVTAVVVTAATVLGLLALPLVNLVVRSLRTPTGWGLDHYAALALPADTLRVTPLEAAVTSLRVALDATVIALVVGGLVALVVSRRPRRPVLRRAVGGLDAVMMLPLGVSAVTVGFGFLVAMDAPFGLDVDLRTSGVLVPVAQAVVAVPLVVRTVLPVLRAVDPRLREVAATLGAPPGRVLRTVDLAMAVRSLGLALGLAFAASLGEFGATSFLARPDSPTLPVVVFRLIGRPGAESYGTALAAAVLLAALTAAVVAVCERLRTPGVGGSW</sequence>
<feature type="transmembrane region" description="Helical" evidence="8">
    <location>
        <begin position="28"/>
        <end position="50"/>
    </location>
</feature>
<proteinExistence type="inferred from homology"/>
<feature type="transmembrane region" description="Helical" evidence="8">
    <location>
        <begin position="539"/>
        <end position="563"/>
    </location>
</feature>
<evidence type="ECO:0000313" key="11">
    <source>
        <dbReference type="EMBL" id="NYD86317.1"/>
    </source>
</evidence>
<dbReference type="GO" id="GO:0055085">
    <property type="term" value="P:transmembrane transport"/>
    <property type="evidence" value="ECO:0007669"/>
    <property type="project" value="InterPro"/>
</dbReference>
<evidence type="ECO:0000256" key="8">
    <source>
        <dbReference type="RuleBase" id="RU363032"/>
    </source>
</evidence>
<evidence type="ECO:0000313" key="12">
    <source>
        <dbReference type="Proteomes" id="UP000577956"/>
    </source>
</evidence>
<feature type="transmembrane region" description="Helical" evidence="8">
    <location>
        <begin position="153"/>
        <end position="174"/>
    </location>
</feature>
<dbReference type="PANTHER" id="PTHR43357">
    <property type="entry name" value="INNER MEMBRANE ABC TRANSPORTER PERMEASE PROTEIN YDCV"/>
    <property type="match status" value="1"/>
</dbReference>
<feature type="transmembrane region" description="Helical" evidence="8">
    <location>
        <begin position="445"/>
        <end position="463"/>
    </location>
</feature>
<dbReference type="Gene3D" id="1.10.3720.10">
    <property type="entry name" value="MetI-like"/>
    <property type="match status" value="2"/>
</dbReference>
<dbReference type="AlphaFoldDB" id="A0A7Y9FG79"/>
<evidence type="ECO:0000259" key="9">
    <source>
        <dbReference type="PROSITE" id="PS50928"/>
    </source>
</evidence>
<evidence type="ECO:0000313" key="13">
    <source>
        <dbReference type="Proteomes" id="UP000618382"/>
    </source>
</evidence>
<dbReference type="SUPFAM" id="SSF161098">
    <property type="entry name" value="MetI-like"/>
    <property type="match status" value="2"/>
</dbReference>
<comment type="caution">
    <text evidence="11">The sequence shown here is derived from an EMBL/GenBank/DDBJ whole genome shotgun (WGS) entry which is preliminary data.</text>
</comment>
<reference evidence="10 13" key="2">
    <citation type="submission" date="2021-01" db="EMBL/GenBank/DDBJ databases">
        <title>Whole genome shotgun sequence of Cellulomonas oligotrophica NBRC 109435.</title>
        <authorList>
            <person name="Komaki H."/>
            <person name="Tamura T."/>
        </authorList>
    </citation>
    <scope>NUCLEOTIDE SEQUENCE [LARGE SCALE GENOMIC DNA]</scope>
    <source>
        <strain evidence="10 13">NBRC 109435</strain>
    </source>
</reference>
<evidence type="ECO:0000313" key="10">
    <source>
        <dbReference type="EMBL" id="GIG32792.1"/>
    </source>
</evidence>
<dbReference type="GO" id="GO:0005886">
    <property type="term" value="C:plasma membrane"/>
    <property type="evidence" value="ECO:0007669"/>
    <property type="project" value="UniProtKB-SubCell"/>
</dbReference>
<reference evidence="11 12" key="1">
    <citation type="submission" date="2020-07" db="EMBL/GenBank/DDBJ databases">
        <title>Sequencing the genomes of 1000 actinobacteria strains.</title>
        <authorList>
            <person name="Klenk H.-P."/>
        </authorList>
    </citation>
    <scope>NUCLEOTIDE SEQUENCE [LARGE SCALE GENOMIC DNA]</scope>
    <source>
        <strain evidence="11 12">DSM 24482</strain>
    </source>
</reference>
<comment type="similarity">
    <text evidence="8">Belongs to the binding-protein-dependent transport system permease family.</text>
</comment>
<comment type="subcellular location">
    <subcellularLocation>
        <location evidence="1">Cell inner membrane</location>
        <topology evidence="1">Multi-pass membrane protein</topology>
    </subcellularLocation>
    <subcellularLocation>
        <location evidence="8">Cell membrane</location>
        <topology evidence="8">Multi-pass membrane protein</topology>
    </subcellularLocation>
</comment>
<accession>A0A7Y9FG79</accession>
<dbReference type="InterPro" id="IPR035906">
    <property type="entry name" value="MetI-like_sf"/>
</dbReference>
<feature type="transmembrane region" description="Helical" evidence="8">
    <location>
        <begin position="496"/>
        <end position="519"/>
    </location>
</feature>
<dbReference type="InterPro" id="IPR000515">
    <property type="entry name" value="MetI-like"/>
</dbReference>
<feature type="domain" description="ABC transmembrane type-1" evidence="9">
    <location>
        <begin position="81"/>
        <end position="274"/>
    </location>
</feature>
<name>A0A7Y9FG79_9CELL</name>
<evidence type="ECO:0000256" key="3">
    <source>
        <dbReference type="ARBA" id="ARBA00022475"/>
    </source>
</evidence>
<feature type="transmembrane region" description="Helical" evidence="8">
    <location>
        <begin position="255"/>
        <end position="277"/>
    </location>
</feature>
<evidence type="ECO:0000256" key="2">
    <source>
        <dbReference type="ARBA" id="ARBA00022448"/>
    </source>
</evidence>
<keyword evidence="4" id="KW-0997">Cell inner membrane</keyword>